<protein>
    <submittedName>
        <fullName evidence="2">Uncharacterized protein</fullName>
    </submittedName>
</protein>
<name>A0AAD3HJS0_9CHLO</name>
<proteinExistence type="predicted"/>
<feature type="non-terminal residue" evidence="2">
    <location>
        <position position="1"/>
    </location>
</feature>
<evidence type="ECO:0000313" key="2">
    <source>
        <dbReference type="EMBL" id="GFR42920.1"/>
    </source>
</evidence>
<feature type="region of interest" description="Disordered" evidence="1">
    <location>
        <begin position="53"/>
        <end position="106"/>
    </location>
</feature>
<accession>A0AAD3HJS0</accession>
<organism evidence="2 3">
    <name type="scientific">Astrephomene gubernaculifera</name>
    <dbReference type="NCBI Taxonomy" id="47775"/>
    <lineage>
        <taxon>Eukaryota</taxon>
        <taxon>Viridiplantae</taxon>
        <taxon>Chlorophyta</taxon>
        <taxon>core chlorophytes</taxon>
        <taxon>Chlorophyceae</taxon>
        <taxon>CS clade</taxon>
        <taxon>Chlamydomonadales</taxon>
        <taxon>Astrephomenaceae</taxon>
        <taxon>Astrephomene</taxon>
    </lineage>
</organism>
<evidence type="ECO:0000256" key="1">
    <source>
        <dbReference type="SAM" id="MobiDB-lite"/>
    </source>
</evidence>
<dbReference type="EMBL" id="BMAR01000004">
    <property type="protein sequence ID" value="GFR42920.1"/>
    <property type="molecule type" value="Genomic_DNA"/>
</dbReference>
<gene>
    <name evidence="2" type="ORF">Agub_g3920</name>
</gene>
<reference evidence="2 3" key="1">
    <citation type="journal article" date="2021" name="Sci. Rep.">
        <title>Genome sequencing of the multicellular alga Astrephomene provides insights into convergent evolution of germ-soma differentiation.</title>
        <authorList>
            <person name="Yamashita S."/>
            <person name="Yamamoto K."/>
            <person name="Matsuzaki R."/>
            <person name="Suzuki S."/>
            <person name="Yamaguchi H."/>
            <person name="Hirooka S."/>
            <person name="Minakuchi Y."/>
            <person name="Miyagishima S."/>
            <person name="Kawachi M."/>
            <person name="Toyoda A."/>
            <person name="Nozaki H."/>
        </authorList>
    </citation>
    <scope>NUCLEOTIDE SEQUENCE [LARGE SCALE GENOMIC DNA]</scope>
    <source>
        <strain evidence="2 3">NIES-4017</strain>
    </source>
</reference>
<evidence type="ECO:0000313" key="3">
    <source>
        <dbReference type="Proteomes" id="UP001054857"/>
    </source>
</evidence>
<feature type="compositionally biased region" description="Low complexity" evidence="1">
    <location>
        <begin position="61"/>
        <end position="81"/>
    </location>
</feature>
<dbReference type="AlphaFoldDB" id="A0AAD3HJS0"/>
<sequence length="106" mass="11649">LWFMLLRMALLALLRLLVLVLTTASLLAVELLRQVPAIIIILRPTAAVHPRGCRIARHSETTNTNTTPASSSSSSSRPAYSPRRRVNSSSGSGGGDERMAWRVIRR</sequence>
<keyword evidence="3" id="KW-1185">Reference proteome</keyword>
<comment type="caution">
    <text evidence="2">The sequence shown here is derived from an EMBL/GenBank/DDBJ whole genome shotgun (WGS) entry which is preliminary data.</text>
</comment>
<dbReference type="Proteomes" id="UP001054857">
    <property type="component" value="Unassembled WGS sequence"/>
</dbReference>
<feature type="non-terminal residue" evidence="2">
    <location>
        <position position="106"/>
    </location>
</feature>